<gene>
    <name evidence="8" type="ORF">AURANDRAFT_68056</name>
</gene>
<keyword evidence="2 4" id="KW-0103">Bromodomain</keyword>
<evidence type="ECO:0000256" key="6">
    <source>
        <dbReference type="SAM" id="MobiDB-lite"/>
    </source>
</evidence>
<dbReference type="InterPro" id="IPR028994">
    <property type="entry name" value="Integrin_alpha_N"/>
</dbReference>
<dbReference type="Gene3D" id="2.60.120.200">
    <property type="match status" value="2"/>
</dbReference>
<evidence type="ECO:0000313" key="9">
    <source>
        <dbReference type="Proteomes" id="UP000002729"/>
    </source>
</evidence>
<feature type="compositionally biased region" description="Basic and acidic residues" evidence="6">
    <location>
        <begin position="708"/>
        <end position="721"/>
    </location>
</feature>
<dbReference type="Gene3D" id="2.130.10.10">
    <property type="entry name" value="YVTN repeat-like/Quinoprotein amine dehydrogenase"/>
    <property type="match status" value="2"/>
</dbReference>
<dbReference type="SMART" id="SM00320">
    <property type="entry name" value="WD40"/>
    <property type="match status" value="9"/>
</dbReference>
<evidence type="ECO:0000256" key="4">
    <source>
        <dbReference type="PROSITE-ProRule" id="PRU00035"/>
    </source>
</evidence>
<sequence length="2954" mass="314090">MSMETPSQEALLLIADYLERCTPCAGAAAALREDVAAHELLGRETRADGSEVPVSVASRLRDFPLGLKEGLLEERLVTGLAAEAKPAEREAPDESGGRALGDGTVVFSAPPPRSLLFEPNRAEAEAKRQADILDARDRLIRDCRALRDVNARLRALDLEEEEEADAAPATPRPTNAMDVEPPTHALLGAGGADAAGSPRVAREKREELLRREAERNALLAKKADLAELVERDKAAARDPHPRSSSAFFPVPGQPLPAFPPRRPPPAGSANWRRLLGLNEESPAREQRLGRRASLSGHQNFAVYSVAFDASGDFVVTGADDYLAKVWHAPSATLCHTLRGHKGVISDVAVSPCNLLVASASDDGTLHRFRDGAPVAVLTLTGDCGTPAAPLPPVEAIAFDDATGRLLATGQKHCDARAWDAAALLQGCEDRAWTADGGAWDALVVGAVLPHAPRTRLRGLGARGGLAATGGDDGRLACAAARRRRADDGGDARAAARDADRADRALAAARDACAGAYALAELPRRHGAAATDLAFSKAGDRLLSASVKACAATVWSWRDVARTDGGRSVDACGVDLNVRSGDEAPRELSAACWTCDDALIVLSSWAEAAKSQRVHVFAAYDGAALRTFEAHGDQCFALAPHPLDGRLVLSGGHDGRVRAWALDGDATRPLSRDFSASLLDGAAPAFLSRHVAGSDELPAERAVSSALDRLRNESAPTPRDRAAANAASPADGDDGDVVESSAQARRRRDRVRALASGPNVAAAEIWAAAWSGDGRRFACVDLAGQVHVFGPETGAAKHAPREQYLATDYGELVWDGRLYAVDAATRLPGHLAPAAHARNAFGDAHGRRPPLFDGRHVPQPAGDDRAKGLARASRALPRGLEGPAADAAAADAGGRAAFDARLAVANARADLFHSGPPLAKFQATRHWWPRARDVPERDEPRGRLLRSRRVGGRRLGGRRRRDDDEPARTRPRRAAAMDGAGAGRRRYDDSDDDESEDAAPVATRSRRRRGAAADVGRRARRRVIDIDDDDDDGGGGGGDDDDEEEFDEGLLDDEDSEGSTARAARVAREADEEEAAAEAAAAEAEAARVDRSVVDRSWAEEAARPRPEDPGWATYVPQERDAVVYVAEAHHRQALLLSSGVVHGAEAPPWRRDAAASVAARLLRDGAAALRCVVEDVRYELPEATSAARAIVAVVTLAVTGAPAAAGFGGGDFDDLEAERPRRRGANAAPPPSKAFVVRCRKCDAPDFLVPLHKYEAALGSADAFAAGAELHLPYVGDRVERSRGAVVRVDGADGDGEPLYPGEPGLAASLYDRVVLDIDGASEPCSPWECEPLEGPAFPGQRPLPALSSRAKASLLSAIRALKRRDDVPTEAFEAPAVAGLDNRVRKNYLRVVPYPVDLQLLVDRLNGDYYRSLDAFRADAARIHGNSVAFNGSDFELTLEARELKDALLEAADTAARELGQGNFEDLLAGEEDEEDKAEAEEEAEEAPPPRARGRRRAPPSSDDEEDEAPPPTKARPKRPRRGAQAAEEEDEDEEEDDDDDDDDDDEEEEDDDDDESDESDESPQPRKRSRPTRAAAAPAAAPPRSRPRRAAAAPAPAPAPARGGRAAVATTPAPTTLCASVAFSKRVINDQADSSWWVFAADVDGDGDVDALSAARNDDTVAWYENDGSESFTERVITTLADGAFSVFAIDVDGDGDVDALSASDGDDTVAWYENDGSQSFTKRVITGSAGAAYSVYAIDVDGDGDVDALSAAKDDDTVAWHANDGSESFTQRVITAAADGAAQVIAIDVDGDGDVDALSASNSDDTFAWYENDGSQSFTERVITDSADGALAVYAIDVDVDGDVDALAASNVDDVVAWYENDGSQSFTQRVIGTPDVPRTVFAVDVDGDGDVDPVSASFTGNTVSWYENDGSQSFTERVIDTAAAGPNNVFGYDVDGDGDADFLMASRTNSEVVWYENDCAPVTPAPTPRPTVSCTSVAFSERVITTLADNAFYVFAIDVDGDGDVDALSASMIDDTIAWYENDGSESFTKHVISNAADGAYTAFAIDVDGDGDVDALSASANDNKVAWYENDGSQSFTTIIITTAATTCYSVFAIDVDGDGDVDALSASDGDDTVAWYENDGAQSFVRRDVFDSAGGPRAVYAIDVDGDGDVDPLSATNTDDTIAWYENDGSQSFTERVITNTADFAYSVYAIDVDGNGDVDALSASDIDDKIAWYENDGSQSFTERVITNAADGATSVFAIDVDGDGDVDPLSASYMDDKLAWYENDGSQSFTEHAITNSLGNPRSVFAIDVDGDGDVDALSASNNDNTVAWYENDCSTLQPTMTPRPTDYYFEGTLRAYYSFDEGNATDATGSYSGETYNEYGNARNFGPTESRDGGDALGFDGEVYAVLPDALTYEALTGDEERTICLWARIDDWDGGFLFEYGSDSADGASFGLAVGDAESNVTLALSGSYQTVVTIYGNTSYIDWDDWHHYCLTYDGTDLVLYFDGLAEATAAVSLDTETMYGLKVGADMYESNKLTGAIDELYVYTSALDREAISVLYGSVTASPTVTPAPSTYYFEGTLRAYYSFDEGNATDATGAYSGDTYKNGHARNLGPTESRDGGDALGFDGEVYAVLPDALTYEALTGDEERTICLWARIDDWDGGFLFEYGSDSADGASFGLAVGDAESNVTLALSGSYQTVVTIYGNTSYIDWGDWHHYCLTYDGTDIVLYFDGLAEATAPASLDTETMYGLRVGADMYESNKLTGAIDELYVYTSALDREAISVLYGSVTASPTEVLEPRLTAGEIAQLQASIRASAARAEPTPARASRAAKVAAAARRLKAAAAATADSFVAAVVSRAAPAQNDEADAPDATPRPRRRSSLSRAVASLQRRLAAATPRARAREAKRLHKSIIAAVASQLMARAKTAAWPGRIAAARAQKKPAFDDVSPTRLELLVDEEIQSRSC</sequence>
<feature type="region of interest" description="Disordered" evidence="6">
    <location>
        <begin position="934"/>
        <end position="1091"/>
    </location>
</feature>
<feature type="compositionally biased region" description="Acidic residues" evidence="6">
    <location>
        <begin position="1472"/>
        <end position="1487"/>
    </location>
</feature>
<feature type="compositionally biased region" description="Acidic residues" evidence="6">
    <location>
        <begin position="1025"/>
        <end position="1056"/>
    </location>
</feature>
<dbReference type="Pfam" id="PF13385">
    <property type="entry name" value="Laminin_G_3"/>
    <property type="match status" value="2"/>
</dbReference>
<reference evidence="8 9" key="1">
    <citation type="journal article" date="2011" name="Proc. Natl. Acad. Sci. U.S.A.">
        <title>Niche of harmful alga Aureococcus anophagefferens revealed through ecogenomics.</title>
        <authorList>
            <person name="Gobler C.J."/>
            <person name="Berry D.L."/>
            <person name="Dyhrman S.T."/>
            <person name="Wilhelm S.W."/>
            <person name="Salamov A."/>
            <person name="Lobanov A.V."/>
            <person name="Zhang Y."/>
            <person name="Collier J.L."/>
            <person name="Wurch L.L."/>
            <person name="Kustka A.B."/>
            <person name="Dill B.D."/>
            <person name="Shah M."/>
            <person name="VerBerkmoes N.C."/>
            <person name="Kuo A."/>
            <person name="Terry A."/>
            <person name="Pangilinan J."/>
            <person name="Lindquist E.A."/>
            <person name="Lucas S."/>
            <person name="Paulsen I.T."/>
            <person name="Hattenrath-Lehmann T.K."/>
            <person name="Talmage S.C."/>
            <person name="Walker E.A."/>
            <person name="Koch F."/>
            <person name="Burson A.M."/>
            <person name="Marcoval M.A."/>
            <person name="Tang Y.Z."/>
            <person name="Lecleir G.R."/>
            <person name="Coyne K.J."/>
            <person name="Berg G.M."/>
            <person name="Bertrand E.M."/>
            <person name="Saito M.A."/>
            <person name="Gladyshev V.N."/>
            <person name="Grigoriev I.V."/>
        </authorList>
    </citation>
    <scope>NUCLEOTIDE SEQUENCE [LARGE SCALE GENOMIC DNA]</scope>
    <source>
        <strain evidence="9">CCMP 1984</strain>
    </source>
</reference>
<dbReference type="PROSITE" id="PS50082">
    <property type="entry name" value="WD_REPEATS_2"/>
    <property type="match status" value="2"/>
</dbReference>
<evidence type="ECO:0000259" key="7">
    <source>
        <dbReference type="PROSITE" id="PS50014"/>
    </source>
</evidence>
<feature type="compositionally biased region" description="Basic and acidic residues" evidence="6">
    <location>
        <begin position="85"/>
        <end position="96"/>
    </location>
</feature>
<dbReference type="PROSITE" id="PS50014">
    <property type="entry name" value="BROMODOMAIN_2"/>
    <property type="match status" value="1"/>
</dbReference>
<dbReference type="Gene3D" id="1.20.920.10">
    <property type="entry name" value="Bromodomain-like"/>
    <property type="match status" value="1"/>
</dbReference>
<name>F0YNC4_AURAN</name>
<dbReference type="SUPFAM" id="SSF69318">
    <property type="entry name" value="Integrin alpha N-terminal domain"/>
    <property type="match status" value="2"/>
</dbReference>
<dbReference type="Pfam" id="PF00400">
    <property type="entry name" value="WD40"/>
    <property type="match status" value="3"/>
</dbReference>
<feature type="region of interest" description="Disordered" evidence="6">
    <location>
        <begin position="160"/>
        <end position="182"/>
    </location>
</feature>
<dbReference type="PANTHER" id="PTHR44103:SF1">
    <property type="entry name" value="PROPROTEIN CONVERTASE P"/>
    <property type="match status" value="1"/>
</dbReference>
<dbReference type="InterPro" id="IPR013320">
    <property type="entry name" value="ConA-like_dom_sf"/>
</dbReference>
<dbReference type="InterPro" id="IPR015943">
    <property type="entry name" value="WD40/YVTN_repeat-like_dom_sf"/>
</dbReference>
<dbReference type="KEGG" id="aaf:AURANDRAFT_68056"/>
<dbReference type="SMART" id="SM00297">
    <property type="entry name" value="BROMO"/>
    <property type="match status" value="1"/>
</dbReference>
<feature type="compositionally biased region" description="Low complexity" evidence="6">
    <location>
        <begin position="166"/>
        <end position="176"/>
    </location>
</feature>
<dbReference type="SUPFAM" id="SSF49899">
    <property type="entry name" value="Concanavalin A-like lectins/glucanases"/>
    <property type="match status" value="2"/>
</dbReference>
<dbReference type="eggNOG" id="KOG0644">
    <property type="taxonomic scope" value="Eukaryota"/>
</dbReference>
<proteinExistence type="predicted"/>
<keyword evidence="3" id="KW-1015">Disulfide bond</keyword>
<keyword evidence="1" id="KW-0732">Signal</keyword>
<feature type="compositionally biased region" description="Low complexity" evidence="6">
    <location>
        <begin position="1574"/>
        <end position="1585"/>
    </location>
</feature>
<accession>F0YNC4</accession>
<keyword evidence="5" id="KW-0853">WD repeat</keyword>
<dbReference type="RefSeq" id="XP_009041920.1">
    <property type="nucleotide sequence ID" value="XM_009043672.1"/>
</dbReference>
<dbReference type="SMART" id="SM00560">
    <property type="entry name" value="LamGL"/>
    <property type="match status" value="2"/>
</dbReference>
<dbReference type="SUPFAM" id="SSF47370">
    <property type="entry name" value="Bromodomain"/>
    <property type="match status" value="1"/>
</dbReference>
<dbReference type="OrthoDB" id="10022113at2759"/>
<dbReference type="EMBL" id="GL833173">
    <property type="protein sequence ID" value="EGB03390.1"/>
    <property type="molecule type" value="Genomic_DNA"/>
</dbReference>
<feature type="compositionally biased region" description="Acidic residues" evidence="6">
    <location>
        <begin position="1528"/>
        <end position="1563"/>
    </location>
</feature>
<feature type="compositionally biased region" description="Low complexity" evidence="6">
    <location>
        <begin position="1592"/>
        <end position="1610"/>
    </location>
</feature>
<dbReference type="SUPFAM" id="SSF50978">
    <property type="entry name" value="WD40 repeat-like"/>
    <property type="match status" value="1"/>
</dbReference>
<evidence type="ECO:0000256" key="5">
    <source>
        <dbReference type="PROSITE-ProRule" id="PRU00221"/>
    </source>
</evidence>
<evidence type="ECO:0000313" key="8">
    <source>
        <dbReference type="EMBL" id="EGB03390.1"/>
    </source>
</evidence>
<dbReference type="Proteomes" id="UP000002729">
    <property type="component" value="Unassembled WGS sequence"/>
</dbReference>
<evidence type="ECO:0000256" key="1">
    <source>
        <dbReference type="ARBA" id="ARBA00022729"/>
    </source>
</evidence>
<feature type="region of interest" description="Disordered" evidence="6">
    <location>
        <begin position="1472"/>
        <end position="1610"/>
    </location>
</feature>
<dbReference type="PANTHER" id="PTHR44103">
    <property type="entry name" value="PROPROTEIN CONVERTASE P"/>
    <property type="match status" value="1"/>
</dbReference>
<dbReference type="InterPro" id="IPR013517">
    <property type="entry name" value="FG-GAP"/>
</dbReference>
<feature type="domain" description="Bromo" evidence="7">
    <location>
        <begin position="1365"/>
        <end position="1439"/>
    </location>
</feature>
<dbReference type="InterPro" id="IPR036322">
    <property type="entry name" value="WD40_repeat_dom_sf"/>
</dbReference>
<dbReference type="InterPro" id="IPR036427">
    <property type="entry name" value="Bromodomain-like_sf"/>
</dbReference>
<dbReference type="InterPro" id="IPR001680">
    <property type="entry name" value="WD40_rpt"/>
</dbReference>
<feature type="region of interest" description="Disordered" evidence="6">
    <location>
        <begin position="2851"/>
        <end position="2873"/>
    </location>
</feature>
<dbReference type="Pfam" id="PF13517">
    <property type="entry name" value="FG-GAP_3"/>
    <property type="match status" value="6"/>
</dbReference>
<dbReference type="InterPro" id="IPR006558">
    <property type="entry name" value="LamG-like"/>
</dbReference>
<feature type="repeat" description="WD" evidence="5">
    <location>
        <begin position="627"/>
        <end position="659"/>
    </location>
</feature>
<dbReference type="InParanoid" id="F0YNC4"/>
<organism evidence="9">
    <name type="scientific">Aureococcus anophagefferens</name>
    <name type="common">Harmful bloom alga</name>
    <dbReference type="NCBI Taxonomy" id="44056"/>
    <lineage>
        <taxon>Eukaryota</taxon>
        <taxon>Sar</taxon>
        <taxon>Stramenopiles</taxon>
        <taxon>Ochrophyta</taxon>
        <taxon>Pelagophyceae</taxon>
        <taxon>Pelagomonadales</taxon>
        <taxon>Pelagomonadaceae</taxon>
        <taxon>Aureococcus</taxon>
    </lineage>
</organism>
<feature type="region of interest" description="Disordered" evidence="6">
    <location>
        <begin position="83"/>
        <end position="104"/>
    </location>
</feature>
<dbReference type="GeneID" id="20226577"/>
<protein>
    <recommendedName>
        <fullName evidence="7">Bromo domain-containing protein</fullName>
    </recommendedName>
</protein>
<feature type="repeat" description="WD" evidence="5">
    <location>
        <begin position="302"/>
        <end position="336"/>
    </location>
</feature>
<feature type="region of interest" description="Disordered" evidence="6">
    <location>
        <begin position="708"/>
        <end position="745"/>
    </location>
</feature>
<dbReference type="InterPro" id="IPR001487">
    <property type="entry name" value="Bromodomain"/>
</dbReference>
<evidence type="ECO:0000256" key="2">
    <source>
        <dbReference type="ARBA" id="ARBA00023117"/>
    </source>
</evidence>
<evidence type="ECO:0000256" key="3">
    <source>
        <dbReference type="ARBA" id="ARBA00023157"/>
    </source>
</evidence>
<keyword evidence="9" id="KW-1185">Reference proteome</keyword>
<dbReference type="Pfam" id="PF00439">
    <property type="entry name" value="Bromodomain"/>
    <property type="match status" value="1"/>
</dbReference>
<feature type="compositionally biased region" description="Basic residues" evidence="6">
    <location>
        <begin position="942"/>
        <end position="958"/>
    </location>
</feature>